<evidence type="ECO:0000256" key="2">
    <source>
        <dbReference type="ARBA" id="ARBA00005745"/>
    </source>
</evidence>
<feature type="non-terminal residue" evidence="9">
    <location>
        <position position="179"/>
    </location>
</feature>
<comment type="subcellular location">
    <subcellularLocation>
        <location evidence="1">Cell inner membrane</location>
        <topology evidence="1">Multi-pass membrane protein</topology>
    </subcellularLocation>
</comment>
<evidence type="ECO:0000256" key="3">
    <source>
        <dbReference type="ARBA" id="ARBA00022475"/>
    </source>
</evidence>
<reference evidence="9" key="1">
    <citation type="journal article" date="2014" name="Front. Microbiol.">
        <title>High frequency of phylogenetically diverse reductive dehalogenase-homologous genes in deep subseafloor sedimentary metagenomes.</title>
        <authorList>
            <person name="Kawai M."/>
            <person name="Futagami T."/>
            <person name="Toyoda A."/>
            <person name="Takaki Y."/>
            <person name="Nishi S."/>
            <person name="Hori S."/>
            <person name="Arai W."/>
            <person name="Tsubouchi T."/>
            <person name="Morono Y."/>
            <person name="Uchiyama I."/>
            <person name="Ito T."/>
            <person name="Fujiyama A."/>
            <person name="Inagaki F."/>
            <person name="Takami H."/>
        </authorList>
    </citation>
    <scope>NUCLEOTIDE SEQUENCE</scope>
    <source>
        <strain evidence="9">Expedition CK06-06</strain>
    </source>
</reference>
<sequence length="179" mass="20055">MAVYDYTAKDENGETLVGTYDDIDSVALLRQEFEKIGYVLIKARRHKNVTPSRRRIKQPEVVTFIYKFAEMYSAGLSITRSLEVLEEQSNNPAFGCIVADIRQNIEGGSSLEKAFGNHREIFSDFFCGMLEAGESGGKLTESLEMSAVYLEKQMDMKRRVKSAFTYPVVVGVVCVVVVA</sequence>
<evidence type="ECO:0000259" key="8">
    <source>
        <dbReference type="Pfam" id="PF00482"/>
    </source>
</evidence>
<dbReference type="Pfam" id="PF00482">
    <property type="entry name" value="T2SSF"/>
    <property type="match status" value="1"/>
</dbReference>
<dbReference type="AlphaFoldDB" id="X0W6Q0"/>
<accession>X0W6Q0</accession>
<comment type="similarity">
    <text evidence="2">Belongs to the GSP F family.</text>
</comment>
<proteinExistence type="inferred from homology"/>
<dbReference type="InterPro" id="IPR003004">
    <property type="entry name" value="GspF/PilC"/>
</dbReference>
<dbReference type="Gene3D" id="1.20.81.30">
    <property type="entry name" value="Type II secretion system (T2SS), domain F"/>
    <property type="match status" value="1"/>
</dbReference>
<evidence type="ECO:0000256" key="5">
    <source>
        <dbReference type="ARBA" id="ARBA00022692"/>
    </source>
</evidence>
<evidence type="ECO:0000256" key="1">
    <source>
        <dbReference type="ARBA" id="ARBA00004429"/>
    </source>
</evidence>
<organism evidence="9">
    <name type="scientific">marine sediment metagenome</name>
    <dbReference type="NCBI Taxonomy" id="412755"/>
    <lineage>
        <taxon>unclassified sequences</taxon>
        <taxon>metagenomes</taxon>
        <taxon>ecological metagenomes</taxon>
    </lineage>
</organism>
<dbReference type="EMBL" id="BARS01034807">
    <property type="protein sequence ID" value="GAG26255.1"/>
    <property type="molecule type" value="Genomic_DNA"/>
</dbReference>
<dbReference type="GO" id="GO:0005886">
    <property type="term" value="C:plasma membrane"/>
    <property type="evidence" value="ECO:0007669"/>
    <property type="project" value="UniProtKB-SubCell"/>
</dbReference>
<name>X0W6Q0_9ZZZZ</name>
<feature type="domain" description="Type II secretion system protein GspF" evidence="8">
    <location>
        <begin position="64"/>
        <end position="178"/>
    </location>
</feature>
<dbReference type="InterPro" id="IPR042094">
    <property type="entry name" value="T2SS_GspF_sf"/>
</dbReference>
<protein>
    <recommendedName>
        <fullName evidence="8">Type II secretion system protein GspF domain-containing protein</fullName>
    </recommendedName>
</protein>
<keyword evidence="4" id="KW-0997">Cell inner membrane</keyword>
<evidence type="ECO:0000256" key="4">
    <source>
        <dbReference type="ARBA" id="ARBA00022519"/>
    </source>
</evidence>
<keyword evidence="3" id="KW-1003">Cell membrane</keyword>
<dbReference type="InterPro" id="IPR018076">
    <property type="entry name" value="T2SS_GspF_dom"/>
</dbReference>
<comment type="caution">
    <text evidence="9">The sequence shown here is derived from an EMBL/GenBank/DDBJ whole genome shotgun (WGS) entry which is preliminary data.</text>
</comment>
<evidence type="ECO:0000256" key="7">
    <source>
        <dbReference type="ARBA" id="ARBA00023136"/>
    </source>
</evidence>
<dbReference type="PANTHER" id="PTHR30012:SF0">
    <property type="entry name" value="TYPE II SECRETION SYSTEM PROTEIN F-RELATED"/>
    <property type="match status" value="1"/>
</dbReference>
<evidence type="ECO:0000313" key="9">
    <source>
        <dbReference type="EMBL" id="GAG26255.1"/>
    </source>
</evidence>
<keyword evidence="5" id="KW-0812">Transmembrane</keyword>
<gene>
    <name evidence="9" type="ORF">S01H1_53730</name>
</gene>
<dbReference type="PANTHER" id="PTHR30012">
    <property type="entry name" value="GENERAL SECRETION PATHWAY PROTEIN"/>
    <property type="match status" value="1"/>
</dbReference>
<dbReference type="FunFam" id="1.20.81.30:FF:000001">
    <property type="entry name" value="Type II secretion system protein F"/>
    <property type="match status" value="1"/>
</dbReference>
<keyword evidence="6" id="KW-1133">Transmembrane helix</keyword>
<evidence type="ECO:0000256" key="6">
    <source>
        <dbReference type="ARBA" id="ARBA00022989"/>
    </source>
</evidence>
<keyword evidence="7" id="KW-0472">Membrane</keyword>